<feature type="chain" id="PRO_5044886855" description="Peptidase A1 domain-containing protein" evidence="2">
    <location>
        <begin position="22"/>
        <end position="405"/>
    </location>
</feature>
<dbReference type="SUPFAM" id="SSF50630">
    <property type="entry name" value="Acid proteases"/>
    <property type="match status" value="1"/>
</dbReference>
<name>A0ABC9DRW3_9POAL</name>
<dbReference type="InterPro" id="IPR033121">
    <property type="entry name" value="PEPTIDASE_A1"/>
</dbReference>
<evidence type="ECO:0000313" key="4">
    <source>
        <dbReference type="EMBL" id="CAL5043099.1"/>
    </source>
</evidence>
<feature type="signal peptide" evidence="2">
    <location>
        <begin position="1"/>
        <end position="21"/>
    </location>
</feature>
<gene>
    <name evidence="4" type="ORF">URODEC1_LOCUS87522</name>
</gene>
<comment type="similarity">
    <text evidence="1">Belongs to the peptidase A1 family.</text>
</comment>
<dbReference type="InterPro" id="IPR032861">
    <property type="entry name" value="TAXi_N"/>
</dbReference>
<keyword evidence="2" id="KW-0732">Signal</keyword>
<evidence type="ECO:0000256" key="2">
    <source>
        <dbReference type="SAM" id="SignalP"/>
    </source>
</evidence>
<dbReference type="PANTHER" id="PTHR13683">
    <property type="entry name" value="ASPARTYL PROTEASES"/>
    <property type="match status" value="1"/>
</dbReference>
<protein>
    <recommendedName>
        <fullName evidence="3">Peptidase A1 domain-containing protein</fullName>
    </recommendedName>
</protein>
<dbReference type="InterPro" id="IPR001969">
    <property type="entry name" value="Aspartic_peptidase_AS"/>
</dbReference>
<evidence type="ECO:0000313" key="5">
    <source>
        <dbReference type="Proteomes" id="UP001497457"/>
    </source>
</evidence>
<dbReference type="InterPro" id="IPR001461">
    <property type="entry name" value="Aspartic_peptidase_A1"/>
</dbReference>
<dbReference type="EMBL" id="OZ075144">
    <property type="protein sequence ID" value="CAL5043099.1"/>
    <property type="molecule type" value="Genomic_DNA"/>
</dbReference>
<dbReference type="InterPro" id="IPR021109">
    <property type="entry name" value="Peptidase_aspartic_dom_sf"/>
</dbReference>
<keyword evidence="5" id="KW-1185">Reference proteome</keyword>
<accession>A0ABC9DRW3</accession>
<dbReference type="InterPro" id="IPR032799">
    <property type="entry name" value="TAXi_C"/>
</dbReference>
<dbReference type="Pfam" id="PF14543">
    <property type="entry name" value="TAXi_N"/>
    <property type="match status" value="1"/>
</dbReference>
<dbReference type="PANTHER" id="PTHR13683:SF790">
    <property type="entry name" value="PEPTIDASE A1 DOMAIN-CONTAINING PROTEIN"/>
    <property type="match status" value="1"/>
</dbReference>
<dbReference type="PROSITE" id="PS51767">
    <property type="entry name" value="PEPTIDASE_A1"/>
    <property type="match status" value="1"/>
</dbReference>
<proteinExistence type="inferred from homology"/>
<sequence>MAASHLLFCVILCTSYYLAHGGDEHGFVTVPTRSSEPEEVCSDSRVNMEPSRAAVSVPLVHRHGPCASSQKSDDTPSLTERLGRSRTRANYIKSRASMGTVTTRDDDANITIPAHLGGSVDSLEYVVTVSLGTPSVSQTLLLDTGSDLSWVQCAPCNSTACYPQKDPLFDPSKSSTYALIPCHTDACRNLTADGDGTGCTSGGGAAPCGFFIEYGDESHTTGVYNEETLTLAPGVTVKDFLFGCARDQEGLTGKCLRPTAAPSPTAISVAGKRLDVPPSVFQGGMIIDSGAVLTYLPTTAYKALRAAFRSAMSAYPLLPPNEDLDTCFNLTGFSNVTVPTVALAFDGGVRMDLDVPDGILLEGCLAFQDAGLDGIPGIFGSVNQRTFEVLYDVGHGKLGFRAGAC</sequence>
<feature type="domain" description="Peptidase A1" evidence="3">
    <location>
        <begin position="125"/>
        <end position="405"/>
    </location>
</feature>
<reference evidence="4" key="1">
    <citation type="submission" date="2024-10" db="EMBL/GenBank/DDBJ databases">
        <authorList>
            <person name="Ryan C."/>
        </authorList>
    </citation>
    <scope>NUCLEOTIDE SEQUENCE [LARGE SCALE GENOMIC DNA]</scope>
</reference>
<dbReference type="Proteomes" id="UP001497457">
    <property type="component" value="Chromosome 34rd"/>
</dbReference>
<dbReference type="PROSITE" id="PS00141">
    <property type="entry name" value="ASP_PROTEASE"/>
    <property type="match status" value="1"/>
</dbReference>
<organism evidence="4 5">
    <name type="scientific">Urochloa decumbens</name>
    <dbReference type="NCBI Taxonomy" id="240449"/>
    <lineage>
        <taxon>Eukaryota</taxon>
        <taxon>Viridiplantae</taxon>
        <taxon>Streptophyta</taxon>
        <taxon>Embryophyta</taxon>
        <taxon>Tracheophyta</taxon>
        <taxon>Spermatophyta</taxon>
        <taxon>Magnoliopsida</taxon>
        <taxon>Liliopsida</taxon>
        <taxon>Poales</taxon>
        <taxon>Poaceae</taxon>
        <taxon>PACMAD clade</taxon>
        <taxon>Panicoideae</taxon>
        <taxon>Panicodae</taxon>
        <taxon>Paniceae</taxon>
        <taxon>Melinidinae</taxon>
        <taxon>Urochloa</taxon>
    </lineage>
</organism>
<dbReference type="Gene3D" id="2.40.70.10">
    <property type="entry name" value="Acid Proteases"/>
    <property type="match status" value="2"/>
</dbReference>
<dbReference type="Pfam" id="PF14541">
    <property type="entry name" value="TAXi_C"/>
    <property type="match status" value="1"/>
</dbReference>
<dbReference type="AlphaFoldDB" id="A0ABC9DRW3"/>
<evidence type="ECO:0000256" key="1">
    <source>
        <dbReference type="ARBA" id="ARBA00007447"/>
    </source>
</evidence>
<evidence type="ECO:0000259" key="3">
    <source>
        <dbReference type="PROSITE" id="PS51767"/>
    </source>
</evidence>